<evidence type="ECO:0000256" key="1">
    <source>
        <dbReference type="SAM" id="MobiDB-lite"/>
    </source>
</evidence>
<dbReference type="Proteomes" id="UP000001805">
    <property type="component" value="Chromosome 7, Linkage Group VII"/>
</dbReference>
<accession>Q7S572</accession>
<gene>
    <name evidence="2" type="ORF">NCU02298</name>
</gene>
<dbReference type="RefSeq" id="XP_959942.1">
    <property type="nucleotide sequence ID" value="XM_954849.1"/>
</dbReference>
<feature type="compositionally biased region" description="Low complexity" evidence="1">
    <location>
        <begin position="70"/>
        <end position="93"/>
    </location>
</feature>
<feature type="region of interest" description="Disordered" evidence="1">
    <location>
        <begin position="1"/>
        <end position="47"/>
    </location>
</feature>
<dbReference type="SMR" id="Q7S572"/>
<dbReference type="PaxDb" id="5141-EFNCRP00000003101"/>
<dbReference type="EMBL" id="CM002242">
    <property type="protein sequence ID" value="EAA30706.1"/>
    <property type="molecule type" value="Genomic_DNA"/>
</dbReference>
<dbReference type="InParanoid" id="Q7S572"/>
<reference evidence="2 3" key="1">
    <citation type="journal article" date="2003" name="Nature">
        <title>The genome sequence of the filamentous fungus Neurospora crassa.</title>
        <authorList>
            <person name="Galagan J.E."/>
            <person name="Calvo S.E."/>
            <person name="Borkovich K.A."/>
            <person name="Selker E.U."/>
            <person name="Read N.D."/>
            <person name="Jaffe D."/>
            <person name="FitzHugh W."/>
            <person name="Ma L.J."/>
            <person name="Smirnov S."/>
            <person name="Purcell S."/>
            <person name="Rehman B."/>
            <person name="Elkins T."/>
            <person name="Engels R."/>
            <person name="Wang S."/>
            <person name="Nielsen C.B."/>
            <person name="Butler J."/>
            <person name="Endrizzi M."/>
            <person name="Qui D."/>
            <person name="Ianakiev P."/>
            <person name="Bell-Pedersen D."/>
            <person name="Nelson M.A."/>
            <person name="Werner-Washburne M."/>
            <person name="Selitrennikoff C.P."/>
            <person name="Kinsey J.A."/>
            <person name="Braun E.L."/>
            <person name="Zelter A."/>
            <person name="Schulte U."/>
            <person name="Kothe G.O."/>
            <person name="Jedd G."/>
            <person name="Mewes W."/>
            <person name="Staben C."/>
            <person name="Marcotte E."/>
            <person name="Greenberg D."/>
            <person name="Roy A."/>
            <person name="Foley K."/>
            <person name="Naylor J."/>
            <person name="Stange-Thomann N."/>
            <person name="Barrett R."/>
            <person name="Gnerre S."/>
            <person name="Kamal M."/>
            <person name="Kamvysselis M."/>
            <person name="Mauceli E."/>
            <person name="Bielke C."/>
            <person name="Rudd S."/>
            <person name="Frishman D."/>
            <person name="Krystofova S."/>
            <person name="Rasmussen C."/>
            <person name="Metzenberg R.L."/>
            <person name="Perkins D.D."/>
            <person name="Kroken S."/>
            <person name="Cogoni C."/>
            <person name="Macino G."/>
            <person name="Catcheside D."/>
            <person name="Li W."/>
            <person name="Pratt R.J."/>
            <person name="Osmani S.A."/>
            <person name="DeSouza C.P."/>
            <person name="Glass L."/>
            <person name="Orbach M.J."/>
            <person name="Berglund J.A."/>
            <person name="Voelker R."/>
            <person name="Yarden O."/>
            <person name="Plamann M."/>
            <person name="Seiler S."/>
            <person name="Dunlap J."/>
            <person name="Radford A."/>
            <person name="Aramayo R."/>
            <person name="Natvig D.O."/>
            <person name="Alex L.A."/>
            <person name="Mannhaupt G."/>
            <person name="Ebbole D.J."/>
            <person name="Freitag M."/>
            <person name="Paulsen I."/>
            <person name="Sachs M.S."/>
            <person name="Lander E.S."/>
            <person name="Nusbaum C."/>
            <person name="Birren B."/>
        </authorList>
    </citation>
    <scope>NUCLEOTIDE SEQUENCE [LARGE SCALE GENOMIC DNA]</scope>
    <source>
        <strain evidence="3">ATCC 24698 / 74-OR23-1A / CBS 708.71 / DSM 1257 / FGSC 987</strain>
    </source>
</reference>
<proteinExistence type="predicted"/>
<dbReference type="AlphaFoldDB" id="Q7S572"/>
<keyword evidence="3" id="KW-1185">Reference proteome</keyword>
<evidence type="ECO:0000313" key="3">
    <source>
        <dbReference type="Proteomes" id="UP000001805"/>
    </source>
</evidence>
<dbReference type="HOGENOM" id="CLU_1886326_0_0_1"/>
<name>Q7S572_NEUCR</name>
<sequence>MGKMIVDISPLTPSSTGASTTTQPKSITPAKTDMSGHLARDQRQSAHDEIMAIMTRKLDIKTHEIRTKNSTPLTITDSTPPTPTSGTTTQPASEPAGESGQTEYRPELMSLLDWFMKNKEEIGNKNVPGGSRGSG</sequence>
<feature type="compositionally biased region" description="Basic and acidic residues" evidence="1">
    <location>
        <begin position="38"/>
        <end position="47"/>
    </location>
</feature>
<dbReference type="VEuPathDB" id="FungiDB:NCU02298"/>
<protein>
    <submittedName>
        <fullName evidence="2">Uncharacterized protein</fullName>
    </submittedName>
</protein>
<organism evidence="2 3">
    <name type="scientific">Neurospora crassa (strain ATCC 24698 / 74-OR23-1A / CBS 708.71 / DSM 1257 / FGSC 987)</name>
    <dbReference type="NCBI Taxonomy" id="367110"/>
    <lineage>
        <taxon>Eukaryota</taxon>
        <taxon>Fungi</taxon>
        <taxon>Dikarya</taxon>
        <taxon>Ascomycota</taxon>
        <taxon>Pezizomycotina</taxon>
        <taxon>Sordariomycetes</taxon>
        <taxon>Sordariomycetidae</taxon>
        <taxon>Sordariales</taxon>
        <taxon>Sordariaceae</taxon>
        <taxon>Neurospora</taxon>
    </lineage>
</organism>
<evidence type="ECO:0000313" key="2">
    <source>
        <dbReference type="EMBL" id="EAA30706.1"/>
    </source>
</evidence>
<dbReference type="OrthoDB" id="10562202at2759"/>
<dbReference type="KEGG" id="ncr:NCU02298"/>
<feature type="region of interest" description="Disordered" evidence="1">
    <location>
        <begin position="62"/>
        <end position="105"/>
    </location>
</feature>
<dbReference type="GeneID" id="3876080"/>
<feature type="compositionally biased region" description="Polar residues" evidence="1">
    <location>
        <begin position="11"/>
        <end position="26"/>
    </location>
</feature>